<feature type="compositionally biased region" description="Polar residues" evidence="1">
    <location>
        <begin position="282"/>
        <end position="291"/>
    </location>
</feature>
<proteinExistence type="predicted"/>
<sequence>MIVDYLLRLWGAIGIALVKFIAPGRAIQFEKLWFGAIAALPPCSQQAVSPQATRVNTHSERRVTCDLNSDIDQDAELVSLATDVLMQARMVPPSSHLEHGEACLTQSTLSEDVHKMVTCTNFKVNTPEKQLRNLMGLLLQANEDNVVLKSALHCTLDKLQTTRDELHATKSELTVTQEQASLLLEERESATFMYSVEEVDEDEEPEQQQQQPASEAMWLSEQQQQQPASEAMWLSEQQQQQPASEAMWLSEQQQQQPASEAMWLSEQQQQQPASEAMWLSEQADTSATQVHSDPGHVGHVCSTQIPEQRCDLLKGHIADLSEKVDRDSAAGCAHCIKDEPGQYQAVGVAGRLEQEVVVSAAGRLEQVLSLVISDLTQGEPRVGATFDHPYIPCTLPVTSQGLGATRN</sequence>
<evidence type="ECO:0000313" key="2">
    <source>
        <dbReference type="EMBL" id="GAX80372.1"/>
    </source>
</evidence>
<name>A0A250XBX0_9CHLO</name>
<evidence type="ECO:0000313" key="3">
    <source>
        <dbReference type="Proteomes" id="UP000232323"/>
    </source>
</evidence>
<dbReference type="Proteomes" id="UP000232323">
    <property type="component" value="Unassembled WGS sequence"/>
</dbReference>
<dbReference type="AlphaFoldDB" id="A0A250XBX0"/>
<evidence type="ECO:0000256" key="1">
    <source>
        <dbReference type="SAM" id="MobiDB-lite"/>
    </source>
</evidence>
<reference evidence="2 3" key="1">
    <citation type="submission" date="2017-08" db="EMBL/GenBank/DDBJ databases">
        <title>Acidophilic green algal genome provides insights into adaptation to an acidic environment.</title>
        <authorList>
            <person name="Hirooka S."/>
            <person name="Hirose Y."/>
            <person name="Kanesaki Y."/>
            <person name="Higuchi S."/>
            <person name="Fujiwara T."/>
            <person name="Onuma R."/>
            <person name="Era A."/>
            <person name="Ohbayashi R."/>
            <person name="Uzuka A."/>
            <person name="Nozaki H."/>
            <person name="Yoshikawa H."/>
            <person name="Miyagishima S.Y."/>
        </authorList>
    </citation>
    <scope>NUCLEOTIDE SEQUENCE [LARGE SCALE GENOMIC DNA]</scope>
    <source>
        <strain evidence="2 3">NIES-2499</strain>
    </source>
</reference>
<organism evidence="2 3">
    <name type="scientific">Chlamydomonas eustigma</name>
    <dbReference type="NCBI Taxonomy" id="1157962"/>
    <lineage>
        <taxon>Eukaryota</taxon>
        <taxon>Viridiplantae</taxon>
        <taxon>Chlorophyta</taxon>
        <taxon>core chlorophytes</taxon>
        <taxon>Chlorophyceae</taxon>
        <taxon>CS clade</taxon>
        <taxon>Chlamydomonadales</taxon>
        <taxon>Chlamydomonadaceae</taxon>
        <taxon>Chlamydomonas</taxon>
    </lineage>
</organism>
<comment type="caution">
    <text evidence="2">The sequence shown here is derived from an EMBL/GenBank/DDBJ whole genome shotgun (WGS) entry which is preliminary data.</text>
</comment>
<dbReference type="EMBL" id="BEGY01000051">
    <property type="protein sequence ID" value="GAX80372.1"/>
    <property type="molecule type" value="Genomic_DNA"/>
</dbReference>
<keyword evidence="3" id="KW-1185">Reference proteome</keyword>
<protein>
    <submittedName>
        <fullName evidence="2">Uncharacterized protein</fullName>
    </submittedName>
</protein>
<feature type="region of interest" description="Disordered" evidence="1">
    <location>
        <begin position="198"/>
        <end position="295"/>
    </location>
</feature>
<accession>A0A250XBX0</accession>
<gene>
    <name evidence="2" type="ORF">CEUSTIGMA_g7811.t1</name>
</gene>
<feature type="compositionally biased region" description="Low complexity" evidence="1">
    <location>
        <begin position="207"/>
        <end position="226"/>
    </location>
</feature>